<dbReference type="Gene3D" id="1.10.10.1050">
    <property type="entry name" value="Dcp2, box A domain"/>
    <property type="match status" value="1"/>
</dbReference>
<organism evidence="2 3">
    <name type="scientific">Adineta steineri</name>
    <dbReference type="NCBI Taxonomy" id="433720"/>
    <lineage>
        <taxon>Eukaryota</taxon>
        <taxon>Metazoa</taxon>
        <taxon>Spiralia</taxon>
        <taxon>Gnathifera</taxon>
        <taxon>Rotifera</taxon>
        <taxon>Eurotatoria</taxon>
        <taxon>Bdelloidea</taxon>
        <taxon>Adinetida</taxon>
        <taxon>Adinetidae</taxon>
        <taxon>Adineta</taxon>
    </lineage>
</organism>
<comment type="caution">
    <text evidence="2">The sequence shown here is derived from an EMBL/GenBank/DDBJ whole genome shotgun (WGS) entry which is preliminary data.</text>
</comment>
<name>A0A819KB02_9BILA</name>
<evidence type="ECO:0000313" key="2">
    <source>
        <dbReference type="EMBL" id="CAF3941441.1"/>
    </source>
</evidence>
<sequence>MPLDTDGKYKPSDEFKKDLSERLSKYVCRSRDQCSEEEYEAMLTELPQIQETARKEFKAKNNTDGLDFYVIKEMQKVQMEAIAIPEIIKILQDLRQRRVEKNPLENDGSTINKSDEYEVAKGIWQIWTKEREQVPRCGIIPLFENQDVLEVLSIMFYKNNVPQCGYPKGEIQIGETIWQCAARHASKELGCNEKFIYDKINDNEAILKNVEYSSNLSIKQYYFIVPMVSIDMHFEGDRHGVDDTEWCNIYKLPCCKDCQVTQLMHSKQNGTSADYFMVICYDRSNRTSLTQDILQYMDDKNNNQTVSKKYDEQHTDCPKQ</sequence>
<proteinExistence type="predicted"/>
<evidence type="ECO:0000313" key="3">
    <source>
        <dbReference type="Proteomes" id="UP000663881"/>
    </source>
</evidence>
<reference evidence="2" key="1">
    <citation type="submission" date="2021-02" db="EMBL/GenBank/DDBJ databases">
        <authorList>
            <person name="Nowell W R."/>
        </authorList>
    </citation>
    <scope>NUCLEOTIDE SEQUENCE</scope>
</reference>
<dbReference type="Proteomes" id="UP000663881">
    <property type="component" value="Unassembled WGS sequence"/>
</dbReference>
<dbReference type="GO" id="GO:0030145">
    <property type="term" value="F:manganese ion binding"/>
    <property type="evidence" value="ECO:0007669"/>
    <property type="project" value="InterPro"/>
</dbReference>
<dbReference type="SUPFAM" id="SSF55811">
    <property type="entry name" value="Nudix"/>
    <property type="match status" value="1"/>
</dbReference>
<dbReference type="AlphaFoldDB" id="A0A819KB02"/>
<dbReference type="Proteomes" id="UP000663891">
    <property type="component" value="Unassembled WGS sequence"/>
</dbReference>
<dbReference type="GO" id="GO:0003723">
    <property type="term" value="F:RNA binding"/>
    <property type="evidence" value="ECO:0007669"/>
    <property type="project" value="InterPro"/>
</dbReference>
<protein>
    <submittedName>
        <fullName evidence="2">Uncharacterized protein</fullName>
    </submittedName>
</protein>
<dbReference type="OrthoDB" id="10062934at2759"/>
<evidence type="ECO:0000313" key="1">
    <source>
        <dbReference type="EMBL" id="CAF1411165.1"/>
    </source>
</evidence>
<dbReference type="Gene3D" id="3.90.79.10">
    <property type="entry name" value="Nucleoside Triphosphate Pyrophosphohydrolase"/>
    <property type="match status" value="1"/>
</dbReference>
<dbReference type="GO" id="GO:0016787">
    <property type="term" value="F:hydrolase activity"/>
    <property type="evidence" value="ECO:0007669"/>
    <property type="project" value="InterPro"/>
</dbReference>
<dbReference type="InterPro" id="IPR036189">
    <property type="entry name" value="DCP2_BoxA_sf"/>
</dbReference>
<gene>
    <name evidence="2" type="ORF">OKA104_LOCUS26407</name>
    <name evidence="1" type="ORF">VCS650_LOCUS37121</name>
</gene>
<dbReference type="EMBL" id="CAJNON010000971">
    <property type="protein sequence ID" value="CAF1411165.1"/>
    <property type="molecule type" value="Genomic_DNA"/>
</dbReference>
<accession>A0A819KB02</accession>
<dbReference type="InterPro" id="IPR015797">
    <property type="entry name" value="NUDIX_hydrolase-like_dom_sf"/>
</dbReference>
<dbReference type="EMBL" id="CAJOAY010002313">
    <property type="protein sequence ID" value="CAF3941441.1"/>
    <property type="molecule type" value="Genomic_DNA"/>
</dbReference>